<reference evidence="2" key="1">
    <citation type="submission" date="2010-04" db="EMBL/GenBank/DDBJ databases">
        <title>Complete genome sequence of Nitrosococcus halophilus Nc4, a salt-adapted, aerobic obligate ammonia-oxidizing sulfur purple bacterium.</title>
        <authorList>
            <consortium name="US DOE Joint Genome Institute"/>
            <person name="Campbell M.A."/>
            <person name="Malfatti S.A."/>
            <person name="Chain P.S.G."/>
            <person name="Heidelberg J.F."/>
            <person name="Ward B.B."/>
            <person name="Klotz M.G."/>
        </authorList>
    </citation>
    <scope>NUCLEOTIDE SEQUENCE [LARGE SCALE GENOMIC DNA]</scope>
    <source>
        <strain evidence="2">Nc4</strain>
    </source>
</reference>
<dbReference type="HOGENOM" id="CLU_220626_0_0_6"/>
<protein>
    <submittedName>
        <fullName evidence="1">Uncharacterized protein</fullName>
    </submittedName>
</protein>
<evidence type="ECO:0000313" key="2">
    <source>
        <dbReference type="Proteomes" id="UP000001844"/>
    </source>
</evidence>
<accession>D5C0V2</accession>
<dbReference type="AlphaFoldDB" id="D5C0V2"/>
<evidence type="ECO:0000313" key="1">
    <source>
        <dbReference type="EMBL" id="ADE16425.1"/>
    </source>
</evidence>
<proteinExistence type="predicted"/>
<sequence>MEMLVAHEVNYFNLFKILIFLRSSCLCGDLMNYSG</sequence>
<dbReference type="STRING" id="472759.Nhal_3393"/>
<dbReference type="KEGG" id="nhl:Nhal_3393"/>
<dbReference type="Proteomes" id="UP000001844">
    <property type="component" value="Chromosome"/>
</dbReference>
<keyword evidence="2" id="KW-1185">Reference proteome</keyword>
<gene>
    <name evidence="1" type="ordered locus">Nhal_3393</name>
</gene>
<dbReference type="EMBL" id="CP001798">
    <property type="protein sequence ID" value="ADE16425.1"/>
    <property type="molecule type" value="Genomic_DNA"/>
</dbReference>
<organism evidence="1 2">
    <name type="scientific">Nitrosococcus halophilus (strain Nc4)</name>
    <dbReference type="NCBI Taxonomy" id="472759"/>
    <lineage>
        <taxon>Bacteria</taxon>
        <taxon>Pseudomonadati</taxon>
        <taxon>Pseudomonadota</taxon>
        <taxon>Gammaproteobacteria</taxon>
        <taxon>Chromatiales</taxon>
        <taxon>Chromatiaceae</taxon>
        <taxon>Nitrosococcus</taxon>
    </lineage>
</organism>
<name>D5C0V2_NITHN</name>